<feature type="signal peptide" evidence="2">
    <location>
        <begin position="1"/>
        <end position="30"/>
    </location>
</feature>
<keyword evidence="1" id="KW-0472">Membrane</keyword>
<protein>
    <submittedName>
        <fullName evidence="3">Uncharacterized protein</fullName>
    </submittedName>
</protein>
<organism evidence="3 4">
    <name type="scientific">Portunus trituberculatus</name>
    <name type="common">Swimming crab</name>
    <name type="synonym">Neptunus trituberculatus</name>
    <dbReference type="NCBI Taxonomy" id="210409"/>
    <lineage>
        <taxon>Eukaryota</taxon>
        <taxon>Metazoa</taxon>
        <taxon>Ecdysozoa</taxon>
        <taxon>Arthropoda</taxon>
        <taxon>Crustacea</taxon>
        <taxon>Multicrustacea</taxon>
        <taxon>Malacostraca</taxon>
        <taxon>Eumalacostraca</taxon>
        <taxon>Eucarida</taxon>
        <taxon>Decapoda</taxon>
        <taxon>Pleocyemata</taxon>
        <taxon>Brachyura</taxon>
        <taxon>Eubrachyura</taxon>
        <taxon>Portunoidea</taxon>
        <taxon>Portunidae</taxon>
        <taxon>Portuninae</taxon>
        <taxon>Portunus</taxon>
    </lineage>
</organism>
<dbReference type="AlphaFoldDB" id="A0A5B7IBC3"/>
<proteinExistence type="predicted"/>
<sequence length="110" mass="12195">MLISAVWLPCLAWVSALAFFVLLTLDPVVGDHCLLGAGQVVQLHWGPPLEVLGAAVAVRFYLLITSLQPLRVHLHSHAEVTFRLPAHRGYSKAYLWEALFCLPDPTLKVK</sequence>
<evidence type="ECO:0000313" key="3">
    <source>
        <dbReference type="EMBL" id="MPC79196.1"/>
    </source>
</evidence>
<evidence type="ECO:0000256" key="2">
    <source>
        <dbReference type="SAM" id="SignalP"/>
    </source>
</evidence>
<keyword evidence="1" id="KW-0812">Transmembrane</keyword>
<keyword evidence="1" id="KW-1133">Transmembrane helix</keyword>
<accession>A0A5B7IBC3</accession>
<feature type="chain" id="PRO_5023134606" evidence="2">
    <location>
        <begin position="31"/>
        <end position="110"/>
    </location>
</feature>
<name>A0A5B7IBC3_PORTR</name>
<feature type="transmembrane region" description="Helical" evidence="1">
    <location>
        <begin position="46"/>
        <end position="64"/>
    </location>
</feature>
<gene>
    <name evidence="3" type="ORF">E2C01_073710</name>
</gene>
<dbReference type="EMBL" id="VSRR010050489">
    <property type="protein sequence ID" value="MPC79196.1"/>
    <property type="molecule type" value="Genomic_DNA"/>
</dbReference>
<evidence type="ECO:0000256" key="1">
    <source>
        <dbReference type="SAM" id="Phobius"/>
    </source>
</evidence>
<keyword evidence="2" id="KW-0732">Signal</keyword>
<reference evidence="3 4" key="1">
    <citation type="submission" date="2019-05" db="EMBL/GenBank/DDBJ databases">
        <title>Another draft genome of Portunus trituberculatus and its Hox gene families provides insights of decapod evolution.</title>
        <authorList>
            <person name="Jeong J.-H."/>
            <person name="Song I."/>
            <person name="Kim S."/>
            <person name="Choi T."/>
            <person name="Kim D."/>
            <person name="Ryu S."/>
            <person name="Kim W."/>
        </authorList>
    </citation>
    <scope>NUCLEOTIDE SEQUENCE [LARGE SCALE GENOMIC DNA]</scope>
    <source>
        <tissue evidence="3">Muscle</tissue>
    </source>
</reference>
<keyword evidence="4" id="KW-1185">Reference proteome</keyword>
<dbReference type="Proteomes" id="UP000324222">
    <property type="component" value="Unassembled WGS sequence"/>
</dbReference>
<dbReference type="OrthoDB" id="2016263at2759"/>
<evidence type="ECO:0000313" key="4">
    <source>
        <dbReference type="Proteomes" id="UP000324222"/>
    </source>
</evidence>
<comment type="caution">
    <text evidence="3">The sequence shown here is derived from an EMBL/GenBank/DDBJ whole genome shotgun (WGS) entry which is preliminary data.</text>
</comment>